<keyword evidence="4" id="KW-1185">Reference proteome</keyword>
<evidence type="ECO:0000256" key="1">
    <source>
        <dbReference type="PROSITE-ProRule" id="PRU01076"/>
    </source>
</evidence>
<feature type="domain" description="SpoVT-AbrB" evidence="2">
    <location>
        <begin position="1"/>
        <end position="43"/>
    </location>
</feature>
<evidence type="ECO:0000313" key="3">
    <source>
        <dbReference type="EMBL" id="TQM44657.1"/>
    </source>
</evidence>
<dbReference type="AlphaFoldDB" id="A0A543GF11"/>
<proteinExistence type="predicted"/>
<gene>
    <name evidence="3" type="ORF">FB388_2028</name>
</gene>
<dbReference type="RefSeq" id="WP_142099665.1">
    <property type="nucleotide sequence ID" value="NZ_VFPH01000001.1"/>
</dbReference>
<dbReference type="PROSITE" id="PS51740">
    <property type="entry name" value="SPOVT_ABRB"/>
    <property type="match status" value="1"/>
</dbReference>
<dbReference type="Proteomes" id="UP000319818">
    <property type="component" value="Unassembled WGS sequence"/>
</dbReference>
<dbReference type="GO" id="GO:0003677">
    <property type="term" value="F:DNA binding"/>
    <property type="evidence" value="ECO:0007669"/>
    <property type="project" value="UniProtKB-UniRule"/>
</dbReference>
<evidence type="ECO:0000259" key="2">
    <source>
        <dbReference type="PROSITE" id="PS51740"/>
    </source>
</evidence>
<comment type="caution">
    <text evidence="3">The sequence shown here is derived from an EMBL/GenBank/DDBJ whole genome shotgun (WGS) entry which is preliminary data.</text>
</comment>
<dbReference type="Gene3D" id="2.10.260.10">
    <property type="match status" value="1"/>
</dbReference>
<organism evidence="3 4">
    <name type="scientific">Pseudonocardia cypriaca</name>
    <dbReference type="NCBI Taxonomy" id="882449"/>
    <lineage>
        <taxon>Bacteria</taxon>
        <taxon>Bacillati</taxon>
        <taxon>Actinomycetota</taxon>
        <taxon>Actinomycetes</taxon>
        <taxon>Pseudonocardiales</taxon>
        <taxon>Pseudonocardiaceae</taxon>
        <taxon>Pseudonocardia</taxon>
    </lineage>
</organism>
<dbReference type="SUPFAM" id="SSF89447">
    <property type="entry name" value="AbrB/MazE/MraZ-like"/>
    <property type="match status" value="1"/>
</dbReference>
<dbReference type="NCBIfam" id="TIGR01439">
    <property type="entry name" value="lp_hng_hel_AbrB"/>
    <property type="match status" value="1"/>
</dbReference>
<name>A0A543GF11_9PSEU</name>
<reference evidence="3 4" key="1">
    <citation type="submission" date="2019-06" db="EMBL/GenBank/DDBJ databases">
        <title>Sequencing the genomes of 1000 actinobacteria strains.</title>
        <authorList>
            <person name="Klenk H.-P."/>
        </authorList>
    </citation>
    <scope>NUCLEOTIDE SEQUENCE [LARGE SCALE GENOMIC DNA]</scope>
    <source>
        <strain evidence="3 4">DSM 45511</strain>
    </source>
</reference>
<dbReference type="EMBL" id="VFPH01000001">
    <property type="protein sequence ID" value="TQM44657.1"/>
    <property type="molecule type" value="Genomic_DNA"/>
</dbReference>
<dbReference type="InterPro" id="IPR007159">
    <property type="entry name" value="SpoVT-AbrB_dom"/>
</dbReference>
<dbReference type="Pfam" id="PF04014">
    <property type="entry name" value="MazE_antitoxin"/>
    <property type="match status" value="1"/>
</dbReference>
<dbReference type="OrthoDB" id="9811597at2"/>
<keyword evidence="1" id="KW-0238">DNA-binding</keyword>
<accession>A0A543GF11</accession>
<evidence type="ECO:0000313" key="4">
    <source>
        <dbReference type="Proteomes" id="UP000319818"/>
    </source>
</evidence>
<protein>
    <submittedName>
        <fullName evidence="3">AbrB family looped-hinge helix DNA binding protein</fullName>
    </submittedName>
</protein>
<dbReference type="InterPro" id="IPR037914">
    <property type="entry name" value="SpoVT-AbrB_sf"/>
</dbReference>
<dbReference type="SMART" id="SM00966">
    <property type="entry name" value="SpoVT_AbrB"/>
    <property type="match status" value="1"/>
</dbReference>
<sequence>MRITSKGQVTIPQQVRRELGLEPGDEVEIVVRDGVATIVPAQGPSGRGRRIVDALLGRGDVELSTDEIMALTRGE</sequence>